<keyword evidence="6" id="KW-0732">Signal</keyword>
<dbReference type="SUPFAM" id="SSF50630">
    <property type="entry name" value="Acid proteases"/>
    <property type="match status" value="1"/>
</dbReference>
<dbReference type="AlphaFoldDB" id="A0AAD7CEB5"/>
<dbReference type="InterPro" id="IPR001461">
    <property type="entry name" value="Aspartic_peptidase_A1"/>
</dbReference>
<feature type="domain" description="Peptidase A1" evidence="7">
    <location>
        <begin position="63"/>
        <end position="403"/>
    </location>
</feature>
<evidence type="ECO:0000256" key="2">
    <source>
        <dbReference type="ARBA" id="ARBA00022750"/>
    </source>
</evidence>
<evidence type="ECO:0000313" key="9">
    <source>
        <dbReference type="Proteomes" id="UP001221142"/>
    </source>
</evidence>
<dbReference type="GO" id="GO:0006508">
    <property type="term" value="P:proteolysis"/>
    <property type="evidence" value="ECO:0007669"/>
    <property type="project" value="UniProtKB-KW"/>
</dbReference>
<evidence type="ECO:0000256" key="5">
    <source>
        <dbReference type="RuleBase" id="RU000454"/>
    </source>
</evidence>
<evidence type="ECO:0000256" key="6">
    <source>
        <dbReference type="SAM" id="SignalP"/>
    </source>
</evidence>
<dbReference type="InterPro" id="IPR001969">
    <property type="entry name" value="Aspartic_peptidase_AS"/>
</dbReference>
<dbReference type="InterPro" id="IPR034164">
    <property type="entry name" value="Pepsin-like_dom"/>
</dbReference>
<dbReference type="Pfam" id="PF00026">
    <property type="entry name" value="Asp"/>
    <property type="match status" value="1"/>
</dbReference>
<dbReference type="Gene3D" id="2.40.70.10">
    <property type="entry name" value="Acid Proteases"/>
    <property type="match status" value="2"/>
</dbReference>
<evidence type="ECO:0000259" key="7">
    <source>
        <dbReference type="PROSITE" id="PS51767"/>
    </source>
</evidence>
<dbReference type="CDD" id="cd05471">
    <property type="entry name" value="pepsin_like"/>
    <property type="match status" value="1"/>
</dbReference>
<evidence type="ECO:0000313" key="8">
    <source>
        <dbReference type="EMBL" id="KAJ7646688.1"/>
    </source>
</evidence>
<keyword evidence="9" id="KW-1185">Reference proteome</keyword>
<keyword evidence="4" id="KW-1015">Disulfide bond</keyword>
<evidence type="ECO:0000256" key="4">
    <source>
        <dbReference type="PIRSR" id="PIRSR601461-2"/>
    </source>
</evidence>
<dbReference type="PANTHER" id="PTHR47966">
    <property type="entry name" value="BETA-SITE APP-CLEAVING ENZYME, ISOFORM A-RELATED"/>
    <property type="match status" value="1"/>
</dbReference>
<comment type="caution">
    <text evidence="8">The sequence shown here is derived from an EMBL/GenBank/DDBJ whole genome shotgun (WGS) entry which is preliminary data.</text>
</comment>
<keyword evidence="2 5" id="KW-0064">Aspartyl protease</keyword>
<feature type="active site" evidence="3">
    <location>
        <position position="81"/>
    </location>
</feature>
<evidence type="ECO:0000256" key="3">
    <source>
        <dbReference type="PIRSR" id="PIRSR601461-1"/>
    </source>
</evidence>
<proteinExistence type="inferred from homology"/>
<feature type="active site" evidence="3">
    <location>
        <position position="287"/>
    </location>
</feature>
<keyword evidence="5 8" id="KW-0645">Protease</keyword>
<dbReference type="Proteomes" id="UP001221142">
    <property type="component" value="Unassembled WGS sequence"/>
</dbReference>
<accession>A0AAD7CEB5</accession>
<feature type="signal peptide" evidence="6">
    <location>
        <begin position="1"/>
        <end position="21"/>
    </location>
</feature>
<comment type="similarity">
    <text evidence="1 5">Belongs to the peptidase A1 family.</text>
</comment>
<keyword evidence="5" id="KW-0378">Hydrolase</keyword>
<dbReference type="InterPro" id="IPR021109">
    <property type="entry name" value="Peptidase_aspartic_dom_sf"/>
</dbReference>
<dbReference type="InterPro" id="IPR033121">
    <property type="entry name" value="PEPTIDASE_A1"/>
</dbReference>
<reference evidence="8" key="1">
    <citation type="submission" date="2023-03" db="EMBL/GenBank/DDBJ databases">
        <title>Massive genome expansion in bonnet fungi (Mycena s.s.) driven by repeated elements and novel gene families across ecological guilds.</title>
        <authorList>
            <consortium name="Lawrence Berkeley National Laboratory"/>
            <person name="Harder C.B."/>
            <person name="Miyauchi S."/>
            <person name="Viragh M."/>
            <person name="Kuo A."/>
            <person name="Thoen E."/>
            <person name="Andreopoulos B."/>
            <person name="Lu D."/>
            <person name="Skrede I."/>
            <person name="Drula E."/>
            <person name="Henrissat B."/>
            <person name="Morin E."/>
            <person name="Kohler A."/>
            <person name="Barry K."/>
            <person name="LaButti K."/>
            <person name="Morin E."/>
            <person name="Salamov A."/>
            <person name="Lipzen A."/>
            <person name="Mereny Z."/>
            <person name="Hegedus B."/>
            <person name="Baldrian P."/>
            <person name="Stursova M."/>
            <person name="Weitz H."/>
            <person name="Taylor A."/>
            <person name="Grigoriev I.V."/>
            <person name="Nagy L.G."/>
            <person name="Martin F."/>
            <person name="Kauserud H."/>
        </authorList>
    </citation>
    <scope>NUCLEOTIDE SEQUENCE</scope>
    <source>
        <strain evidence="8">9284</strain>
    </source>
</reference>
<dbReference type="PRINTS" id="PR00792">
    <property type="entry name" value="PEPSIN"/>
</dbReference>
<dbReference type="EMBL" id="JARKIF010000002">
    <property type="protein sequence ID" value="KAJ7646688.1"/>
    <property type="molecule type" value="Genomic_DNA"/>
</dbReference>
<feature type="disulfide bond" evidence="4">
    <location>
        <begin position="325"/>
        <end position="368"/>
    </location>
</feature>
<organism evidence="8 9">
    <name type="scientific">Roridomyces roridus</name>
    <dbReference type="NCBI Taxonomy" id="1738132"/>
    <lineage>
        <taxon>Eukaryota</taxon>
        <taxon>Fungi</taxon>
        <taxon>Dikarya</taxon>
        <taxon>Basidiomycota</taxon>
        <taxon>Agaricomycotina</taxon>
        <taxon>Agaricomycetes</taxon>
        <taxon>Agaricomycetidae</taxon>
        <taxon>Agaricales</taxon>
        <taxon>Marasmiineae</taxon>
        <taxon>Mycenaceae</taxon>
        <taxon>Roridomyces</taxon>
    </lineage>
</organism>
<protein>
    <submittedName>
        <fullName evidence="8">Acid protease</fullName>
    </submittedName>
</protein>
<dbReference type="PROSITE" id="PS51767">
    <property type="entry name" value="PEPTIDASE_A1"/>
    <property type="match status" value="1"/>
</dbReference>
<dbReference type="PANTHER" id="PTHR47966:SF51">
    <property type="entry name" value="BETA-SITE APP-CLEAVING ENZYME, ISOFORM A-RELATED"/>
    <property type="match status" value="1"/>
</dbReference>
<feature type="chain" id="PRO_5042023841" evidence="6">
    <location>
        <begin position="22"/>
        <end position="405"/>
    </location>
</feature>
<evidence type="ECO:0000256" key="1">
    <source>
        <dbReference type="ARBA" id="ARBA00007447"/>
    </source>
</evidence>
<sequence>MLRLLGLFFFFFFFFFTSSYATQAVPRAIQVQSHRASAHARRRALKPVTLPLDDYFLGTDLQWIGNISVGTPPQTMLVVFDTGSSTLELASTLCGEACSNQVQFDPTQSSTFADGNFTGVLFFDTGVGVVPVIGNNTQMTLHNATDTVSIGGLTIKSTELFLILNQTEPFFADPFSGIQGLDAKATGVFSALIDQGLPSLFSFFLTPQAGGNAELTIGGIDDTKFDGSYFIYIDTTSLLNTFTTGPLTFASLTAPGKQNFWSLISPQVFVNGQTTSLLNTTREVIFDSGTSNILFPTDVTEAIYALISPDIVPHASENGTYGIACDRIPTLPAEITIQFTAQDGSAFNLTIPSIELSVGPFEDDPETCQTLINAFDGHNLLGASVLKHYYSVWDVGGQRMGFAAV</sequence>
<name>A0AAD7CEB5_9AGAR</name>
<gene>
    <name evidence="8" type="ORF">FB45DRAFT_891081</name>
</gene>
<dbReference type="GO" id="GO:0004190">
    <property type="term" value="F:aspartic-type endopeptidase activity"/>
    <property type="evidence" value="ECO:0007669"/>
    <property type="project" value="UniProtKB-KW"/>
</dbReference>
<dbReference type="PROSITE" id="PS00141">
    <property type="entry name" value="ASP_PROTEASE"/>
    <property type="match status" value="1"/>
</dbReference>